<organism evidence="5 6">
    <name type="scientific">Silvibacterium bohemicum</name>
    <dbReference type="NCBI Taxonomy" id="1577686"/>
    <lineage>
        <taxon>Bacteria</taxon>
        <taxon>Pseudomonadati</taxon>
        <taxon>Acidobacteriota</taxon>
        <taxon>Terriglobia</taxon>
        <taxon>Terriglobales</taxon>
        <taxon>Acidobacteriaceae</taxon>
        <taxon>Silvibacterium</taxon>
    </lineage>
</organism>
<dbReference type="PANTHER" id="PTHR33154">
    <property type="entry name" value="TRANSCRIPTIONAL REGULATOR, ARSR FAMILY"/>
    <property type="match status" value="1"/>
</dbReference>
<dbReference type="PRINTS" id="PR00778">
    <property type="entry name" value="HTHARSR"/>
</dbReference>
<evidence type="ECO:0000259" key="4">
    <source>
        <dbReference type="PROSITE" id="PS50987"/>
    </source>
</evidence>
<name>A0A841K3S2_9BACT</name>
<dbReference type="NCBIfam" id="NF033788">
    <property type="entry name" value="HTH_metalloreg"/>
    <property type="match status" value="1"/>
</dbReference>
<dbReference type="SMART" id="SM00418">
    <property type="entry name" value="HTH_ARSR"/>
    <property type="match status" value="1"/>
</dbReference>
<evidence type="ECO:0000256" key="1">
    <source>
        <dbReference type="ARBA" id="ARBA00023015"/>
    </source>
</evidence>
<comment type="caution">
    <text evidence="5">The sequence shown here is derived from an EMBL/GenBank/DDBJ whole genome shotgun (WGS) entry which is preliminary data.</text>
</comment>
<dbReference type="GO" id="GO:0003700">
    <property type="term" value="F:DNA-binding transcription factor activity"/>
    <property type="evidence" value="ECO:0007669"/>
    <property type="project" value="InterPro"/>
</dbReference>
<sequence length="99" mass="11298">MPVAKQLALTEEQVLLIGKALADPRRYEILKRLSDHERGMECSSVRDCFDISPATLSHHMKELEVAGLVQSVRKGKFVSYLVRREMLDAYLRRLQADLG</sequence>
<dbReference type="Pfam" id="PF12840">
    <property type="entry name" value="HTH_20"/>
    <property type="match status" value="1"/>
</dbReference>
<reference evidence="5 6" key="1">
    <citation type="submission" date="2020-08" db="EMBL/GenBank/DDBJ databases">
        <title>Genomic Encyclopedia of Type Strains, Phase IV (KMG-IV): sequencing the most valuable type-strain genomes for metagenomic binning, comparative biology and taxonomic classification.</title>
        <authorList>
            <person name="Goeker M."/>
        </authorList>
    </citation>
    <scope>NUCLEOTIDE SEQUENCE [LARGE SCALE GENOMIC DNA]</scope>
    <source>
        <strain evidence="5 6">DSM 103733</strain>
    </source>
</reference>
<dbReference type="PANTHER" id="PTHR33154:SF33">
    <property type="entry name" value="TRANSCRIPTIONAL REPRESSOR SDPR"/>
    <property type="match status" value="1"/>
</dbReference>
<evidence type="ECO:0000256" key="3">
    <source>
        <dbReference type="ARBA" id="ARBA00023163"/>
    </source>
</evidence>
<feature type="domain" description="HTH arsR-type" evidence="4">
    <location>
        <begin position="7"/>
        <end position="99"/>
    </location>
</feature>
<dbReference type="InterPro" id="IPR036390">
    <property type="entry name" value="WH_DNA-bd_sf"/>
</dbReference>
<dbReference type="OrthoDB" id="9794330at2"/>
<proteinExistence type="predicted"/>
<dbReference type="GO" id="GO:0003677">
    <property type="term" value="F:DNA binding"/>
    <property type="evidence" value="ECO:0007669"/>
    <property type="project" value="UniProtKB-KW"/>
</dbReference>
<dbReference type="InterPro" id="IPR001845">
    <property type="entry name" value="HTH_ArsR_DNA-bd_dom"/>
</dbReference>
<keyword evidence="2" id="KW-0238">DNA-binding</keyword>
<dbReference type="InterPro" id="IPR051081">
    <property type="entry name" value="HTH_MetalResp_TranReg"/>
</dbReference>
<evidence type="ECO:0000313" key="5">
    <source>
        <dbReference type="EMBL" id="MBB6145811.1"/>
    </source>
</evidence>
<dbReference type="InterPro" id="IPR011991">
    <property type="entry name" value="ArsR-like_HTH"/>
</dbReference>
<dbReference type="CDD" id="cd00090">
    <property type="entry name" value="HTH_ARSR"/>
    <property type="match status" value="1"/>
</dbReference>
<dbReference type="Proteomes" id="UP000538666">
    <property type="component" value="Unassembled WGS sequence"/>
</dbReference>
<dbReference type="RefSeq" id="WP_050061148.1">
    <property type="nucleotide sequence ID" value="NZ_JACHEK010000007.1"/>
</dbReference>
<protein>
    <submittedName>
        <fullName evidence="5">ArsR family transcriptional regulator</fullName>
    </submittedName>
</protein>
<dbReference type="PROSITE" id="PS50987">
    <property type="entry name" value="HTH_ARSR_2"/>
    <property type="match status" value="1"/>
</dbReference>
<dbReference type="EMBL" id="JACHEK010000007">
    <property type="protein sequence ID" value="MBB6145811.1"/>
    <property type="molecule type" value="Genomic_DNA"/>
</dbReference>
<dbReference type="AlphaFoldDB" id="A0A841K3S2"/>
<keyword evidence="3" id="KW-0804">Transcription</keyword>
<keyword evidence="1" id="KW-0805">Transcription regulation</keyword>
<dbReference type="Gene3D" id="1.10.10.10">
    <property type="entry name" value="Winged helix-like DNA-binding domain superfamily/Winged helix DNA-binding domain"/>
    <property type="match status" value="1"/>
</dbReference>
<dbReference type="InterPro" id="IPR036388">
    <property type="entry name" value="WH-like_DNA-bd_sf"/>
</dbReference>
<gene>
    <name evidence="5" type="ORF">HNQ77_003772</name>
</gene>
<dbReference type="SUPFAM" id="SSF46785">
    <property type="entry name" value="Winged helix' DNA-binding domain"/>
    <property type="match status" value="1"/>
</dbReference>
<keyword evidence="6" id="KW-1185">Reference proteome</keyword>
<accession>A0A841K3S2</accession>
<evidence type="ECO:0000313" key="6">
    <source>
        <dbReference type="Proteomes" id="UP000538666"/>
    </source>
</evidence>
<evidence type="ECO:0000256" key="2">
    <source>
        <dbReference type="ARBA" id="ARBA00023125"/>
    </source>
</evidence>